<dbReference type="PANTHER" id="PTHR10502:SF122">
    <property type="entry name" value="ANNEXIN A9"/>
    <property type="match status" value="1"/>
</dbReference>
<dbReference type="InterPro" id="IPR001464">
    <property type="entry name" value="Annexin"/>
</dbReference>
<dbReference type="GO" id="GO:0005886">
    <property type="term" value="C:plasma membrane"/>
    <property type="evidence" value="ECO:0007669"/>
    <property type="project" value="TreeGrafter"/>
</dbReference>
<keyword evidence="6" id="KW-1185">Reference proteome</keyword>
<dbReference type="Gene3D" id="1.10.220.10">
    <property type="entry name" value="Annexin"/>
    <property type="match status" value="4"/>
</dbReference>
<dbReference type="PROSITE" id="PS51897">
    <property type="entry name" value="ANNEXIN_2"/>
    <property type="match status" value="3"/>
</dbReference>
<dbReference type="GO" id="GO:0001786">
    <property type="term" value="F:phosphatidylserine binding"/>
    <property type="evidence" value="ECO:0007669"/>
    <property type="project" value="TreeGrafter"/>
</dbReference>
<dbReference type="AlphaFoldDB" id="A0A8C6VN09"/>
<dbReference type="GO" id="GO:0005509">
    <property type="term" value="F:calcium ion binding"/>
    <property type="evidence" value="ECO:0007669"/>
    <property type="project" value="InterPro"/>
</dbReference>
<protein>
    <recommendedName>
        <fullName evidence="4">Annexin</fullName>
    </recommendedName>
</protein>
<dbReference type="InterPro" id="IPR037104">
    <property type="entry name" value="Annexin_sf"/>
</dbReference>
<keyword evidence="2 4" id="KW-0677">Repeat</keyword>
<reference evidence="5" key="1">
    <citation type="submission" date="2025-08" db="UniProtKB">
        <authorList>
            <consortium name="Ensembl"/>
        </authorList>
    </citation>
    <scope>IDENTIFICATION</scope>
</reference>
<keyword evidence="3 4" id="KW-0041">Annexin</keyword>
<dbReference type="PRINTS" id="PR00196">
    <property type="entry name" value="ANNEXIN"/>
</dbReference>
<dbReference type="InterPro" id="IPR018502">
    <property type="entry name" value="Annexin_repeat"/>
</dbReference>
<accession>A0A8C6VN09</accession>
<dbReference type="GeneTree" id="ENSGT00940000161835"/>
<gene>
    <name evidence="5" type="primary">ANXA9</name>
</gene>
<evidence type="ECO:0000256" key="3">
    <source>
        <dbReference type="ARBA" id="ARBA00023216"/>
    </source>
</evidence>
<reference evidence="5" key="2">
    <citation type="submission" date="2025-09" db="UniProtKB">
        <authorList>
            <consortium name="Ensembl"/>
        </authorList>
    </citation>
    <scope>IDENTIFICATION</scope>
</reference>
<dbReference type="OMA" id="HNFQVEA"/>
<dbReference type="Ensembl" id="ENSNNAT00000008541.1">
    <property type="protein sequence ID" value="ENSNNAP00000008147.1"/>
    <property type="gene ID" value="ENSNNAG00000005471.1"/>
</dbReference>
<dbReference type="Pfam" id="PF00191">
    <property type="entry name" value="Annexin"/>
    <property type="match status" value="3"/>
</dbReference>
<evidence type="ECO:0000256" key="1">
    <source>
        <dbReference type="ARBA" id="ARBA00007831"/>
    </source>
</evidence>
<name>A0A8C6VN09_NAJNA</name>
<comment type="similarity">
    <text evidence="1 4">Belongs to the annexin family.</text>
</comment>
<dbReference type="Proteomes" id="UP000694559">
    <property type="component" value="Unplaced"/>
</dbReference>
<dbReference type="SMART" id="SM00335">
    <property type="entry name" value="ANX"/>
    <property type="match status" value="4"/>
</dbReference>
<dbReference type="OrthoDB" id="37886at2759"/>
<organism evidence="5 6">
    <name type="scientific">Naja naja</name>
    <name type="common">Indian cobra</name>
    <dbReference type="NCBI Taxonomy" id="35670"/>
    <lineage>
        <taxon>Eukaryota</taxon>
        <taxon>Metazoa</taxon>
        <taxon>Chordata</taxon>
        <taxon>Craniata</taxon>
        <taxon>Vertebrata</taxon>
        <taxon>Euteleostomi</taxon>
        <taxon>Lepidosauria</taxon>
        <taxon>Squamata</taxon>
        <taxon>Bifurcata</taxon>
        <taxon>Unidentata</taxon>
        <taxon>Episquamata</taxon>
        <taxon>Toxicofera</taxon>
        <taxon>Serpentes</taxon>
        <taxon>Colubroidea</taxon>
        <taxon>Elapidae</taxon>
        <taxon>Elapinae</taxon>
        <taxon>Naja</taxon>
    </lineage>
</organism>
<evidence type="ECO:0000256" key="4">
    <source>
        <dbReference type="RuleBase" id="RU003540"/>
    </source>
</evidence>
<proteinExistence type="inferred from homology"/>
<dbReference type="PANTHER" id="PTHR10502">
    <property type="entry name" value="ANNEXIN"/>
    <property type="match status" value="1"/>
</dbReference>
<dbReference type="InterPro" id="IPR018252">
    <property type="entry name" value="Annexin_repeat_CS"/>
</dbReference>
<keyword evidence="4" id="KW-0111">Calcium/phospholipid-binding</keyword>
<dbReference type="GO" id="GO:0005544">
    <property type="term" value="F:calcium-dependent phospholipid binding"/>
    <property type="evidence" value="ECO:0007669"/>
    <property type="project" value="UniProtKB-KW"/>
</dbReference>
<dbReference type="PROSITE" id="PS00223">
    <property type="entry name" value="ANNEXIN_1"/>
    <property type="match status" value="1"/>
</dbReference>
<dbReference type="GO" id="GO:0005634">
    <property type="term" value="C:nucleus"/>
    <property type="evidence" value="ECO:0007669"/>
    <property type="project" value="TreeGrafter"/>
</dbReference>
<keyword evidence="4" id="KW-0106">Calcium</keyword>
<dbReference type="SUPFAM" id="SSF47874">
    <property type="entry name" value="Annexin"/>
    <property type="match status" value="1"/>
</dbReference>
<dbReference type="GO" id="GO:0012506">
    <property type="term" value="C:vesicle membrane"/>
    <property type="evidence" value="ECO:0007669"/>
    <property type="project" value="TreeGrafter"/>
</dbReference>
<evidence type="ECO:0000256" key="2">
    <source>
        <dbReference type="ARBA" id="ARBA00022737"/>
    </source>
</evidence>
<evidence type="ECO:0000313" key="6">
    <source>
        <dbReference type="Proteomes" id="UP000694559"/>
    </source>
</evidence>
<sequence length="538" mass="60069">MADEILEQLPLAEKTATWGTLGTIRPHLNFDAAKDAQTFFEAISGEDFDASESPANSRDRSRVCKLLVWRPRLKLGGPGLPKGVDCRVLLDLLTSRSSKHRQQIAEAFLEFTQQGLLKTLEAIIPSQYQTIIRGLLRPVAQYDAHEIQAGLQGLEVETLIEIICTRTAKQLQDILAYYKQDFKSDLEKDITCGTSSGFRDLLLALIKGQRECYSGMIDYVLIRQDSKALADAAAGGDTGHLEESQWVRILAQRSPEHLRRVFSWYQETTGISVEETMEKHFQGNFWEAGLTLVSLLRNTPLYFATKLHSAIKKAGCDPRTAIRIMVSRSETDLLSIRTEFKRRYRISLYSFIKEQYMANKLWSPSHRQSSQLPNFPRERKYLVLDHGTEVVVPEENAQFALFDGGGDPFHAVEVRRLGLAGWRRARLGRILSWAAAGGHRRGWQRGGLAQGRGSLLSPPFGCFYTGNPAIVLLWDTLGTVLGEVGWGLFGSPCRESSSNHLLATQASLCGLGGPRFSGLRLPLSFLCSRHIGLHPLAS</sequence>
<evidence type="ECO:0000313" key="5">
    <source>
        <dbReference type="Ensembl" id="ENSNNAP00000008147.1"/>
    </source>
</evidence>
<comment type="domain">
    <text evidence="4">A pair of annexin repeats may form one binding site for calcium and phospholipid.</text>
</comment>
<dbReference type="GO" id="GO:0005737">
    <property type="term" value="C:cytoplasm"/>
    <property type="evidence" value="ECO:0007669"/>
    <property type="project" value="TreeGrafter"/>
</dbReference>